<accession>A0AA88I3U4</accession>
<name>A0AA88I3U4_ARTSF</name>
<organism evidence="2 3">
    <name type="scientific">Artemia franciscana</name>
    <name type="common">Brine shrimp</name>
    <name type="synonym">Artemia sanfranciscana</name>
    <dbReference type="NCBI Taxonomy" id="6661"/>
    <lineage>
        <taxon>Eukaryota</taxon>
        <taxon>Metazoa</taxon>
        <taxon>Ecdysozoa</taxon>
        <taxon>Arthropoda</taxon>
        <taxon>Crustacea</taxon>
        <taxon>Branchiopoda</taxon>
        <taxon>Anostraca</taxon>
        <taxon>Artemiidae</taxon>
        <taxon>Artemia</taxon>
    </lineage>
</organism>
<evidence type="ECO:0000313" key="2">
    <source>
        <dbReference type="EMBL" id="KAK2721084.1"/>
    </source>
</evidence>
<keyword evidence="3" id="KW-1185">Reference proteome</keyword>
<comment type="caution">
    <text evidence="2">The sequence shown here is derived from an EMBL/GenBank/DDBJ whole genome shotgun (WGS) entry which is preliminary data.</text>
</comment>
<dbReference type="AlphaFoldDB" id="A0AA88I3U4"/>
<gene>
    <name evidence="2" type="ORF">QYM36_003378</name>
</gene>
<sequence>MFNFASKIMNTLIGTEEGVPPPGGPAPLANVRPHGPPRFARTLGPQSQSPLAASPGQSQRPIGSSADPRFSHAGPRGQQIRISGSPTNFQGSQHGRFPRPRGSGPWAGPGVRMPPEMRPGMNPRHGFGPRGPGPRFPGQAGNFSPRGPHQIRELSPRPRLGNSGVMQQQQAGFGPQTNPHQLNVTATNNDQTVVPDVDLSRLNPEERAVIENVTAKAGQEQHQEGSNP</sequence>
<dbReference type="Proteomes" id="UP001187531">
    <property type="component" value="Unassembled WGS sequence"/>
</dbReference>
<feature type="non-terminal residue" evidence="2">
    <location>
        <position position="228"/>
    </location>
</feature>
<feature type="compositionally biased region" description="Polar residues" evidence="1">
    <location>
        <begin position="164"/>
        <end position="180"/>
    </location>
</feature>
<feature type="region of interest" description="Disordered" evidence="1">
    <location>
        <begin position="15"/>
        <end position="180"/>
    </location>
</feature>
<feature type="compositionally biased region" description="Polar residues" evidence="1">
    <location>
        <begin position="44"/>
        <end position="62"/>
    </location>
</feature>
<proteinExistence type="predicted"/>
<evidence type="ECO:0000313" key="3">
    <source>
        <dbReference type="Proteomes" id="UP001187531"/>
    </source>
</evidence>
<evidence type="ECO:0000256" key="1">
    <source>
        <dbReference type="SAM" id="MobiDB-lite"/>
    </source>
</evidence>
<dbReference type="EMBL" id="JAVRJZ010000006">
    <property type="protein sequence ID" value="KAK2721084.1"/>
    <property type="molecule type" value="Genomic_DNA"/>
</dbReference>
<feature type="compositionally biased region" description="Polar residues" evidence="1">
    <location>
        <begin position="80"/>
        <end position="93"/>
    </location>
</feature>
<protein>
    <submittedName>
        <fullName evidence="2">Uncharacterized protein</fullName>
    </submittedName>
</protein>
<reference evidence="2" key="1">
    <citation type="submission" date="2023-07" db="EMBL/GenBank/DDBJ databases">
        <title>Chromosome-level genome assembly of Artemia franciscana.</title>
        <authorList>
            <person name="Jo E."/>
        </authorList>
    </citation>
    <scope>NUCLEOTIDE SEQUENCE</scope>
    <source>
        <tissue evidence="2">Whole body</tissue>
    </source>
</reference>